<feature type="signal peptide" evidence="2">
    <location>
        <begin position="1"/>
        <end position="24"/>
    </location>
</feature>
<dbReference type="Gene3D" id="2.40.160.20">
    <property type="match status" value="1"/>
</dbReference>
<dbReference type="EMBL" id="FYDG01000009">
    <property type="protein sequence ID" value="SNB78184.1"/>
    <property type="molecule type" value="Genomic_DNA"/>
</dbReference>
<organism evidence="4 5">
    <name type="scientific">Rhodoblastus acidophilus</name>
    <name type="common">Rhodopseudomonas acidophila</name>
    <dbReference type="NCBI Taxonomy" id="1074"/>
    <lineage>
        <taxon>Bacteria</taxon>
        <taxon>Pseudomonadati</taxon>
        <taxon>Pseudomonadota</taxon>
        <taxon>Alphaproteobacteria</taxon>
        <taxon>Hyphomicrobiales</taxon>
        <taxon>Rhodoblastaceae</taxon>
        <taxon>Rhodoblastus</taxon>
    </lineage>
</organism>
<name>A0A212RZU5_RHOAC</name>
<evidence type="ECO:0000313" key="5">
    <source>
        <dbReference type="Proteomes" id="UP000198418"/>
    </source>
</evidence>
<dbReference type="RefSeq" id="WP_088521608.1">
    <property type="nucleotide sequence ID" value="NZ_FYDG01000009.1"/>
</dbReference>
<keyword evidence="5" id="KW-1185">Reference proteome</keyword>
<dbReference type="InterPro" id="IPR011250">
    <property type="entry name" value="OMP/PagP_B-barrel"/>
</dbReference>
<dbReference type="OrthoDB" id="5643626at2"/>
<keyword evidence="1 2" id="KW-0732">Signal</keyword>
<proteinExistence type="predicted"/>
<protein>
    <submittedName>
        <fullName evidence="4">Opacity protein</fullName>
    </submittedName>
</protein>
<evidence type="ECO:0000259" key="3">
    <source>
        <dbReference type="Pfam" id="PF13505"/>
    </source>
</evidence>
<gene>
    <name evidence="4" type="ORF">SAMN06265338_10977</name>
</gene>
<accession>A0A212RZU5</accession>
<reference evidence="5" key="1">
    <citation type="submission" date="2017-06" db="EMBL/GenBank/DDBJ databases">
        <authorList>
            <person name="Varghese N."/>
            <person name="Submissions S."/>
        </authorList>
    </citation>
    <scope>NUCLEOTIDE SEQUENCE [LARGE SCALE GENOMIC DNA]</scope>
    <source>
        <strain evidence="5">DSM 137</strain>
    </source>
</reference>
<sequence>MRKVTKTAAAAMVVLAGGAVTVQAADMSLPPMYQLEPEPMVEFGSGWYLRGDLGYSSISAPMGSPPVMVDSTLAPPSASSIMNNRTADFGVLNGTVGAGYQFNRWFRMDATFDWRQNLVNNRTTYGANCAIDIPANGTIPAYVAYVNPACYVTDSVTIKTWTGLVNAYGDLGTWFGVTPYIGGGLGLTNVRASATEMYYQNNDGSNYGGAGVNSYKSSVVNAIIHYGYPGNIGPTQVRTNFSYALMAGLAYDIAPHLKLDIGYRYLNMGSLSVINTSGATVRKTLDAQEVRAGLRWTPDL</sequence>
<evidence type="ECO:0000313" key="4">
    <source>
        <dbReference type="EMBL" id="SNB78184.1"/>
    </source>
</evidence>
<dbReference type="SUPFAM" id="SSF56925">
    <property type="entry name" value="OMPA-like"/>
    <property type="match status" value="1"/>
</dbReference>
<dbReference type="InterPro" id="IPR027385">
    <property type="entry name" value="Beta-barrel_OMP"/>
</dbReference>
<dbReference type="Proteomes" id="UP000198418">
    <property type="component" value="Unassembled WGS sequence"/>
</dbReference>
<dbReference type="AlphaFoldDB" id="A0A212RZU5"/>
<feature type="chain" id="PRO_5012397433" evidence="2">
    <location>
        <begin position="25"/>
        <end position="300"/>
    </location>
</feature>
<feature type="domain" description="Outer membrane protein beta-barrel" evidence="3">
    <location>
        <begin position="13"/>
        <end position="296"/>
    </location>
</feature>
<evidence type="ECO:0000256" key="1">
    <source>
        <dbReference type="ARBA" id="ARBA00022729"/>
    </source>
</evidence>
<dbReference type="Pfam" id="PF13505">
    <property type="entry name" value="OMP_b-brl"/>
    <property type="match status" value="1"/>
</dbReference>
<evidence type="ECO:0000256" key="2">
    <source>
        <dbReference type="SAM" id="SignalP"/>
    </source>
</evidence>